<feature type="region of interest" description="Disordered" evidence="1">
    <location>
        <begin position="63"/>
        <end position="92"/>
    </location>
</feature>
<evidence type="ECO:0000313" key="2">
    <source>
        <dbReference type="EMBL" id="TCD64164.1"/>
    </source>
</evidence>
<dbReference type="EMBL" id="RWJN01000252">
    <property type="protein sequence ID" value="TCD64164.1"/>
    <property type="molecule type" value="Genomic_DNA"/>
</dbReference>
<feature type="region of interest" description="Disordered" evidence="1">
    <location>
        <begin position="117"/>
        <end position="147"/>
    </location>
</feature>
<feature type="compositionally biased region" description="Low complexity" evidence="1">
    <location>
        <begin position="80"/>
        <end position="89"/>
    </location>
</feature>
<feature type="compositionally biased region" description="Polar residues" evidence="1">
    <location>
        <begin position="1"/>
        <end position="22"/>
    </location>
</feature>
<feature type="compositionally biased region" description="Polar residues" evidence="1">
    <location>
        <begin position="499"/>
        <end position="523"/>
    </location>
</feature>
<organism evidence="2 3">
    <name type="scientific">Steccherinum ochraceum</name>
    <dbReference type="NCBI Taxonomy" id="92696"/>
    <lineage>
        <taxon>Eukaryota</taxon>
        <taxon>Fungi</taxon>
        <taxon>Dikarya</taxon>
        <taxon>Basidiomycota</taxon>
        <taxon>Agaricomycotina</taxon>
        <taxon>Agaricomycetes</taxon>
        <taxon>Polyporales</taxon>
        <taxon>Steccherinaceae</taxon>
        <taxon>Steccherinum</taxon>
    </lineage>
</organism>
<sequence>MPVSSLNETDSSVVSHVKSLSGTREYRKRNADDVVTSFQGSSKRRRRNTLNAQFDRMASTIQASLCRKDNSPDVRRESSSIRTSSSASSYNPSTLFSAAYMQTDRNIITPNFAVIKDPTPISSRRLPPSGEDIDSNRQHAENQPQGTTAPMWLQNAVASLSKNHPLRSFIPVHHYHSSPQQQIPSVPPVSTEQEDEIFAFRPPTSQDHTYAAPDELHSTQRDSSGSDVHFDLAYQDYPLLPLPFSTPGPASDLAPISWDGRPDIAGGGSDVEKVAASSVADDAGFWKMPSSPLVPAGEEGCKSDTWASFADEQEMPAMLDFHAELAPGNIRSSSPDDTSYESSAMYAPGLSPSHSLSPRSSDSIPTSKPFATPGPGSAVSSTASSRHLAAPRFHVYFDSPAEDPIHSDPIEKPDYEMNLDYGALDFKWEKFDRSGLSLGESSSPYHSLAASELQEDLEEVQADYMPLSQAASDVLEDSHENPLQDLQSSAVASEATPANIPSSQPGGSQPQIPDGNQASQPSSDAFAGASRSRIKFPPPRELRPEDEDHALPFASKTEDRGDSVDEVSADDDAGVFEGALEASLEESDARVCEFPLTTWTAFKTPSPQHGPDAVHQDDAAETENDPITSTSSDVSCSQSSRDTIESWTAAAA</sequence>
<comment type="caution">
    <text evidence="2">The sequence shown here is derived from an EMBL/GenBank/DDBJ whole genome shotgun (WGS) entry which is preliminary data.</text>
</comment>
<gene>
    <name evidence="2" type="ORF">EIP91_004477</name>
</gene>
<keyword evidence="3" id="KW-1185">Reference proteome</keyword>
<dbReference type="Proteomes" id="UP000292702">
    <property type="component" value="Unassembled WGS sequence"/>
</dbReference>
<feature type="region of interest" description="Disordered" evidence="1">
    <location>
        <begin position="439"/>
        <end position="576"/>
    </location>
</feature>
<feature type="region of interest" description="Disordered" evidence="1">
    <location>
        <begin position="601"/>
        <end position="652"/>
    </location>
</feature>
<evidence type="ECO:0000256" key="1">
    <source>
        <dbReference type="SAM" id="MobiDB-lite"/>
    </source>
</evidence>
<accession>A0A4R0RP59</accession>
<dbReference type="OrthoDB" id="3033167at2759"/>
<name>A0A4R0RP59_9APHY</name>
<feature type="compositionally biased region" description="Low complexity" evidence="1">
    <location>
        <begin position="351"/>
        <end position="367"/>
    </location>
</feature>
<feature type="region of interest" description="Disordered" evidence="1">
    <location>
        <begin position="1"/>
        <end position="25"/>
    </location>
</feature>
<feature type="compositionally biased region" description="Acidic residues" evidence="1">
    <location>
        <begin position="564"/>
        <end position="574"/>
    </location>
</feature>
<dbReference type="AlphaFoldDB" id="A0A4R0RP59"/>
<feature type="compositionally biased region" description="Basic and acidic residues" evidence="1">
    <location>
        <begin position="66"/>
        <end position="79"/>
    </location>
</feature>
<feature type="compositionally biased region" description="Low complexity" evidence="1">
    <location>
        <begin position="332"/>
        <end position="343"/>
    </location>
</feature>
<feature type="compositionally biased region" description="Low complexity" evidence="1">
    <location>
        <begin position="629"/>
        <end position="640"/>
    </location>
</feature>
<evidence type="ECO:0000313" key="3">
    <source>
        <dbReference type="Proteomes" id="UP000292702"/>
    </source>
</evidence>
<proteinExistence type="predicted"/>
<reference evidence="2 3" key="1">
    <citation type="submission" date="2018-11" db="EMBL/GenBank/DDBJ databases">
        <title>Genome assembly of Steccherinum ochraceum LE-BIN_3174, the white-rot fungus of the Steccherinaceae family (The Residual Polyporoid clade, Polyporales, Basidiomycota).</title>
        <authorList>
            <person name="Fedorova T.V."/>
            <person name="Glazunova O.A."/>
            <person name="Landesman E.O."/>
            <person name="Moiseenko K.V."/>
            <person name="Psurtseva N.V."/>
            <person name="Savinova O.S."/>
            <person name="Shakhova N.V."/>
            <person name="Tyazhelova T.V."/>
            <person name="Vasina D.V."/>
        </authorList>
    </citation>
    <scope>NUCLEOTIDE SEQUENCE [LARGE SCALE GENOMIC DNA]</scope>
    <source>
        <strain evidence="2 3">LE-BIN_3174</strain>
    </source>
</reference>
<protein>
    <submittedName>
        <fullName evidence="2">Uncharacterized protein</fullName>
    </submittedName>
</protein>
<feature type="region of interest" description="Disordered" evidence="1">
    <location>
        <begin position="327"/>
        <end position="385"/>
    </location>
</feature>